<organism evidence="1 2">
    <name type="scientific">Trifolium pratense</name>
    <name type="common">Red clover</name>
    <dbReference type="NCBI Taxonomy" id="57577"/>
    <lineage>
        <taxon>Eukaryota</taxon>
        <taxon>Viridiplantae</taxon>
        <taxon>Streptophyta</taxon>
        <taxon>Embryophyta</taxon>
        <taxon>Tracheophyta</taxon>
        <taxon>Spermatophyta</taxon>
        <taxon>Magnoliopsida</taxon>
        <taxon>eudicotyledons</taxon>
        <taxon>Gunneridae</taxon>
        <taxon>Pentapetalae</taxon>
        <taxon>rosids</taxon>
        <taxon>fabids</taxon>
        <taxon>Fabales</taxon>
        <taxon>Fabaceae</taxon>
        <taxon>Papilionoideae</taxon>
        <taxon>50 kb inversion clade</taxon>
        <taxon>NPAAA clade</taxon>
        <taxon>Hologalegina</taxon>
        <taxon>IRL clade</taxon>
        <taxon>Trifolieae</taxon>
        <taxon>Trifolium</taxon>
    </lineage>
</organism>
<proteinExistence type="predicted"/>
<feature type="non-terminal residue" evidence="1">
    <location>
        <position position="1"/>
    </location>
</feature>
<accession>A0A2K3JNA6</accession>
<evidence type="ECO:0000313" key="1">
    <source>
        <dbReference type="EMBL" id="PNX55514.1"/>
    </source>
</evidence>
<sequence>DASEVGTLKLSYAEKSVMEFAYSSGASKCLRACGLWNSSELLDIADTSSTSVSTDNNQDSSLKKVNQLWWLLMYHVMGFVRIQSCYDCELQPCRCTKMDPRLWQISAAMPAAKSGPSD</sequence>
<dbReference type="Proteomes" id="UP000236291">
    <property type="component" value="Unassembled WGS sequence"/>
</dbReference>
<protein>
    <submittedName>
        <fullName evidence="1">Uncharacterized protein</fullName>
    </submittedName>
</protein>
<comment type="caution">
    <text evidence="1">The sequence shown here is derived from an EMBL/GenBank/DDBJ whole genome shotgun (WGS) entry which is preliminary data.</text>
</comment>
<dbReference type="AlphaFoldDB" id="A0A2K3JNA6"/>
<name>A0A2K3JNA6_TRIPR</name>
<dbReference type="EMBL" id="ASHM01071797">
    <property type="protein sequence ID" value="PNX55514.1"/>
    <property type="molecule type" value="Genomic_DNA"/>
</dbReference>
<gene>
    <name evidence="1" type="ORF">L195_g049143</name>
</gene>
<evidence type="ECO:0000313" key="2">
    <source>
        <dbReference type="Proteomes" id="UP000236291"/>
    </source>
</evidence>
<reference evidence="1 2" key="1">
    <citation type="journal article" date="2014" name="Am. J. Bot.">
        <title>Genome assembly and annotation for red clover (Trifolium pratense; Fabaceae).</title>
        <authorList>
            <person name="Istvanek J."/>
            <person name="Jaros M."/>
            <person name="Krenek A."/>
            <person name="Repkova J."/>
        </authorList>
    </citation>
    <scope>NUCLEOTIDE SEQUENCE [LARGE SCALE GENOMIC DNA]</scope>
    <source>
        <strain evidence="2">cv. Tatra</strain>
        <tissue evidence="1">Young leaves</tissue>
    </source>
</reference>
<reference evidence="1 2" key="2">
    <citation type="journal article" date="2017" name="Front. Plant Sci.">
        <title>Gene Classification and Mining of Molecular Markers Useful in Red Clover (Trifolium pratense) Breeding.</title>
        <authorList>
            <person name="Istvanek J."/>
            <person name="Dluhosova J."/>
            <person name="Dluhos P."/>
            <person name="Patkova L."/>
            <person name="Nedelnik J."/>
            <person name="Repkova J."/>
        </authorList>
    </citation>
    <scope>NUCLEOTIDE SEQUENCE [LARGE SCALE GENOMIC DNA]</scope>
    <source>
        <strain evidence="2">cv. Tatra</strain>
        <tissue evidence="1">Young leaves</tissue>
    </source>
</reference>